<evidence type="ECO:0000256" key="2">
    <source>
        <dbReference type="ARBA" id="ARBA00009665"/>
    </source>
</evidence>
<dbReference type="GO" id="GO:0000822">
    <property type="term" value="F:inositol hexakisphosphate binding"/>
    <property type="evidence" value="ECO:0007669"/>
    <property type="project" value="TreeGrafter"/>
</dbReference>
<dbReference type="STRING" id="5098.A0A507R2L4"/>
<feature type="compositionally biased region" description="Low complexity" evidence="6">
    <location>
        <begin position="60"/>
        <end position="71"/>
    </location>
</feature>
<dbReference type="EMBL" id="VIFY01000015">
    <property type="protein sequence ID" value="TQB75820.1"/>
    <property type="molecule type" value="Genomic_DNA"/>
</dbReference>
<keyword evidence="4 7" id="KW-1133">Transmembrane helix</keyword>
<feature type="compositionally biased region" description="Low complexity" evidence="6">
    <location>
        <begin position="181"/>
        <end position="192"/>
    </location>
</feature>
<accession>A0A507R2L4</accession>
<sequence>MKFAKELEQELVPEWRAKYLNYKARKKKLKAISRALQRESRSNYQPLTFRRAATGLGDQPFSYPRSPFRSSTVRSNPNLPSISQSSPTGKAERQPLKSPRTRFPGSHGSYGSIGPTPPSDNPQASDLASLKLPDPAIDPSEAPVLAGQNFLLERDRKGHSPVIFRQDAVDTGSGSPANQRSSTWSIGSSAASRHGTVQGTPSLRRRPSFLKRVFSIPECESPGRNSQGEQLSEVEQRQDEFFAFLDSELSKIESFYKTKETEATDRLKTLRQQLHIMGDQRIQEVLAAKNAFAANGKGKNQANGSGGGDNGTILKNPIKGRGHIGKNSEALPHLASPAALQPHDAESVTLRRDFMRRPEPAQTNEVPYRTAKRKLKLALQEFYRGLELLKSYAYLNRTAFRKINKKYDKVTNSRPTMRYMSEKVNKAWFVQSDIVDSLMVTVEDLYTRYFERGNHKIAVSKLRHTGLKPGDYSPNTFRVGLLLMGGILFGIQALVYAAQHLRHPDPAVKSKTSYLLQWRLLLAGLYPVEFRDFFLGDMYCSQTYSMGNIALFFCLYAKHWGFPEQCNSSHSRLLGFFTCLPSIWRAFQCLRRFADTKSAFPHLLNFVKYICGVLYYLTLSLYRIDKVPRYLAVFIIFALLNAIYTSIWDLVMDWSLCNPYAKRRFLREMLAFRNWWVYYVAMVLDVIIRFNWIFYAIFTREVQHSAILSFFVSFSEVCRRGMWSIFRVENEHCTNVLLYRASRDLPLPYEIPSQAPHTTPSQNGLQSQDVQLESQPAASPFVASGELEQGPPSSGRQTTRARRPSLAEGMSRVGTMMATAHAQDFQRRKNPDPVSGGSPLQQEQGDDSHDDSSDG</sequence>
<feature type="compositionally biased region" description="Polar residues" evidence="6">
    <location>
        <begin position="72"/>
        <end position="88"/>
    </location>
</feature>
<dbReference type="AlphaFoldDB" id="A0A507R2L4"/>
<evidence type="ECO:0000256" key="6">
    <source>
        <dbReference type="SAM" id="MobiDB-lite"/>
    </source>
</evidence>
<dbReference type="GO" id="GO:0005886">
    <property type="term" value="C:plasma membrane"/>
    <property type="evidence" value="ECO:0007669"/>
    <property type="project" value="TreeGrafter"/>
</dbReference>
<dbReference type="GO" id="GO:0016036">
    <property type="term" value="P:cellular response to phosphate starvation"/>
    <property type="evidence" value="ECO:0007669"/>
    <property type="project" value="TreeGrafter"/>
</dbReference>
<dbReference type="CDD" id="cd14475">
    <property type="entry name" value="SPX_SYG1_like"/>
    <property type="match status" value="1"/>
</dbReference>
<dbReference type="GO" id="GO:0006817">
    <property type="term" value="P:phosphate ion transport"/>
    <property type="evidence" value="ECO:0007669"/>
    <property type="project" value="TreeGrafter"/>
</dbReference>
<dbReference type="GO" id="GO:0005794">
    <property type="term" value="C:Golgi apparatus"/>
    <property type="evidence" value="ECO:0007669"/>
    <property type="project" value="TreeGrafter"/>
</dbReference>
<name>A0A507R2L4_MONPU</name>
<dbReference type="Pfam" id="PF03124">
    <property type="entry name" value="EXS"/>
    <property type="match status" value="1"/>
</dbReference>
<comment type="caution">
    <text evidence="10">The sequence shown here is derived from an EMBL/GenBank/DDBJ whole genome shotgun (WGS) entry which is preliminary data.</text>
</comment>
<evidence type="ECO:0000256" key="1">
    <source>
        <dbReference type="ARBA" id="ARBA00004141"/>
    </source>
</evidence>
<feature type="transmembrane region" description="Helical" evidence="7">
    <location>
        <begin position="630"/>
        <end position="654"/>
    </location>
</feature>
<feature type="region of interest" description="Disordered" evidence="6">
    <location>
        <begin position="34"/>
        <end position="141"/>
    </location>
</feature>
<feature type="compositionally biased region" description="Polar residues" evidence="6">
    <location>
        <begin position="755"/>
        <end position="777"/>
    </location>
</feature>
<dbReference type="PROSITE" id="PS51380">
    <property type="entry name" value="EXS"/>
    <property type="match status" value="1"/>
</dbReference>
<evidence type="ECO:0000256" key="4">
    <source>
        <dbReference type="ARBA" id="ARBA00022989"/>
    </source>
</evidence>
<evidence type="ECO:0000256" key="7">
    <source>
        <dbReference type="SAM" id="Phobius"/>
    </source>
</evidence>
<gene>
    <name evidence="10" type="ORF">MPDQ_001784</name>
</gene>
<feature type="transmembrane region" description="Helical" evidence="7">
    <location>
        <begin position="606"/>
        <end position="624"/>
    </location>
</feature>
<dbReference type="PANTHER" id="PTHR10783">
    <property type="entry name" value="XENOTROPIC AND POLYTROPIC RETROVIRUS RECEPTOR 1-RELATED"/>
    <property type="match status" value="1"/>
</dbReference>
<feature type="domain" description="EXS" evidence="8">
    <location>
        <begin position="565"/>
        <end position="759"/>
    </location>
</feature>
<dbReference type="PROSITE" id="PS51382">
    <property type="entry name" value="SPX"/>
    <property type="match status" value="1"/>
</dbReference>
<feature type="region of interest" description="Disordered" evidence="6">
    <location>
        <begin position="166"/>
        <end position="204"/>
    </location>
</feature>
<evidence type="ECO:0000313" key="11">
    <source>
        <dbReference type="Proteomes" id="UP000319663"/>
    </source>
</evidence>
<feature type="region of interest" description="Disordered" evidence="6">
    <location>
        <begin position="750"/>
        <end position="855"/>
    </location>
</feature>
<dbReference type="Proteomes" id="UP000319663">
    <property type="component" value="Unassembled WGS sequence"/>
</dbReference>
<evidence type="ECO:0000313" key="10">
    <source>
        <dbReference type="EMBL" id="TQB75820.1"/>
    </source>
</evidence>
<reference evidence="10 11" key="1">
    <citation type="submission" date="2019-06" db="EMBL/GenBank/DDBJ databases">
        <title>Wine fermentation using esterase from Monascus purpureus.</title>
        <authorList>
            <person name="Geng C."/>
            <person name="Zhang Y."/>
        </authorList>
    </citation>
    <scope>NUCLEOTIDE SEQUENCE [LARGE SCALE GENOMIC DNA]</scope>
    <source>
        <strain evidence="10">HQ1</strain>
    </source>
</reference>
<feature type="transmembrane region" description="Helical" evidence="7">
    <location>
        <begin position="675"/>
        <end position="698"/>
    </location>
</feature>
<evidence type="ECO:0000259" key="8">
    <source>
        <dbReference type="PROSITE" id="PS51380"/>
    </source>
</evidence>
<dbReference type="InterPro" id="IPR004342">
    <property type="entry name" value="EXS_C"/>
</dbReference>
<dbReference type="Pfam" id="PF03105">
    <property type="entry name" value="SPX"/>
    <property type="match status" value="1"/>
</dbReference>
<dbReference type="InterPro" id="IPR004331">
    <property type="entry name" value="SPX_dom"/>
</dbReference>
<keyword evidence="3 7" id="KW-0812">Transmembrane</keyword>
<evidence type="ECO:0000256" key="5">
    <source>
        <dbReference type="ARBA" id="ARBA00023136"/>
    </source>
</evidence>
<keyword evidence="11" id="KW-1185">Reference proteome</keyword>
<evidence type="ECO:0000256" key="3">
    <source>
        <dbReference type="ARBA" id="ARBA00022692"/>
    </source>
</evidence>
<feature type="region of interest" description="Disordered" evidence="6">
    <location>
        <begin position="297"/>
        <end position="317"/>
    </location>
</feature>
<comment type="subcellular location">
    <subcellularLocation>
        <location evidence="1">Membrane</location>
        <topology evidence="1">Multi-pass membrane protein</topology>
    </subcellularLocation>
</comment>
<keyword evidence="5 7" id="KW-0472">Membrane</keyword>
<proteinExistence type="inferred from homology"/>
<feature type="domain" description="SPX" evidence="9">
    <location>
        <begin position="1"/>
        <end position="421"/>
    </location>
</feature>
<evidence type="ECO:0008006" key="12">
    <source>
        <dbReference type="Google" id="ProtNLM"/>
    </source>
</evidence>
<feature type="compositionally biased region" description="Basic and acidic residues" evidence="6">
    <location>
        <begin position="846"/>
        <end position="855"/>
    </location>
</feature>
<protein>
    <recommendedName>
        <fullName evidence="12">Protein syg1</fullName>
    </recommendedName>
</protein>
<evidence type="ECO:0000259" key="9">
    <source>
        <dbReference type="PROSITE" id="PS51382"/>
    </source>
</evidence>
<comment type="similarity">
    <text evidence="2">Belongs to the SYG1 (TC 2.A.94) family.</text>
</comment>
<organism evidence="10 11">
    <name type="scientific">Monascus purpureus</name>
    <name type="common">Red mold</name>
    <name type="synonym">Monascus anka</name>
    <dbReference type="NCBI Taxonomy" id="5098"/>
    <lineage>
        <taxon>Eukaryota</taxon>
        <taxon>Fungi</taxon>
        <taxon>Dikarya</taxon>
        <taxon>Ascomycota</taxon>
        <taxon>Pezizomycotina</taxon>
        <taxon>Eurotiomycetes</taxon>
        <taxon>Eurotiomycetidae</taxon>
        <taxon>Eurotiales</taxon>
        <taxon>Aspergillaceae</taxon>
        <taxon>Monascus</taxon>
    </lineage>
</organism>
<dbReference type="PANTHER" id="PTHR10783:SF103">
    <property type="entry name" value="SOLUTE CARRIER FAMILY 53 MEMBER 1"/>
    <property type="match status" value="1"/>
</dbReference>